<reference evidence="2 3" key="1">
    <citation type="submission" date="2017-04" db="EMBL/GenBank/DDBJ databases">
        <title>The whole genome sequencing and assembly of Halobacillus mangrovi strain.</title>
        <authorList>
            <person name="Lee S.-J."/>
            <person name="Park M.-K."/>
            <person name="Kim J.-Y."/>
            <person name="Lee Y.-J."/>
            <person name="Yi H."/>
            <person name="Bahn Y.-S."/>
            <person name="Kim J.F."/>
            <person name="Lee D.-W."/>
        </authorList>
    </citation>
    <scope>NUCLEOTIDE SEQUENCE [LARGE SCALE GENOMIC DNA]</scope>
    <source>
        <strain evidence="2 3">KTB 131</strain>
    </source>
</reference>
<gene>
    <name evidence="2" type="ORF">HM131_04975</name>
</gene>
<feature type="transmembrane region" description="Helical" evidence="1">
    <location>
        <begin position="38"/>
        <end position="60"/>
    </location>
</feature>
<dbReference type="AlphaFoldDB" id="A0A1W5ZSJ8"/>
<name>A0A1W5ZSJ8_9BACI</name>
<dbReference type="KEGG" id="hmn:HM131_04975"/>
<dbReference type="EMBL" id="CP020772">
    <property type="protein sequence ID" value="ARI76227.1"/>
    <property type="molecule type" value="Genomic_DNA"/>
</dbReference>
<dbReference type="STRING" id="402384.HM131_04975"/>
<evidence type="ECO:0000256" key="1">
    <source>
        <dbReference type="SAM" id="Phobius"/>
    </source>
</evidence>
<proteinExistence type="predicted"/>
<keyword evidence="1" id="KW-0472">Membrane</keyword>
<feature type="transmembrane region" description="Helical" evidence="1">
    <location>
        <begin position="6"/>
        <end position="26"/>
    </location>
</feature>
<evidence type="ECO:0000313" key="3">
    <source>
        <dbReference type="Proteomes" id="UP000192527"/>
    </source>
</evidence>
<accession>A0A1W5ZSJ8</accession>
<dbReference type="RefSeq" id="WP_085028550.1">
    <property type="nucleotide sequence ID" value="NZ_CP020772.1"/>
</dbReference>
<keyword evidence="1" id="KW-1133">Transmembrane helix</keyword>
<dbReference type="OrthoDB" id="2974440at2"/>
<organism evidence="2 3">
    <name type="scientific">Halobacillus mangrovi</name>
    <dbReference type="NCBI Taxonomy" id="402384"/>
    <lineage>
        <taxon>Bacteria</taxon>
        <taxon>Bacillati</taxon>
        <taxon>Bacillota</taxon>
        <taxon>Bacilli</taxon>
        <taxon>Bacillales</taxon>
        <taxon>Bacillaceae</taxon>
        <taxon>Halobacillus</taxon>
    </lineage>
</organism>
<protein>
    <submittedName>
        <fullName evidence="2">Uncharacterized protein</fullName>
    </submittedName>
</protein>
<keyword evidence="1" id="KW-0812">Transmembrane</keyword>
<keyword evidence="3" id="KW-1185">Reference proteome</keyword>
<dbReference type="Proteomes" id="UP000192527">
    <property type="component" value="Chromosome"/>
</dbReference>
<sequence>MEVLAVVLMTIGFIAAPVIGFFYPSWRSINGRELTEGQLYGVSALGIGILLVLFVVGQLIL</sequence>
<evidence type="ECO:0000313" key="2">
    <source>
        <dbReference type="EMBL" id="ARI76227.1"/>
    </source>
</evidence>